<dbReference type="VEuPathDB" id="GiardiaDB:QR46_4813"/>
<name>A0A132NN65_GIAIN</name>
<organism evidence="1 2">
    <name type="scientific">Giardia duodenalis assemblage B</name>
    <dbReference type="NCBI Taxonomy" id="1394984"/>
    <lineage>
        <taxon>Eukaryota</taxon>
        <taxon>Metamonada</taxon>
        <taxon>Diplomonadida</taxon>
        <taxon>Hexamitidae</taxon>
        <taxon>Giardiinae</taxon>
        <taxon>Giardia</taxon>
    </lineage>
</organism>
<dbReference type="Proteomes" id="UP000070089">
    <property type="component" value="Unassembled WGS sequence"/>
</dbReference>
<evidence type="ECO:0000313" key="1">
    <source>
        <dbReference type="EMBL" id="KWX11232.1"/>
    </source>
</evidence>
<evidence type="ECO:0000313" key="2">
    <source>
        <dbReference type="Proteomes" id="UP000070089"/>
    </source>
</evidence>
<proteinExistence type="predicted"/>
<gene>
    <name evidence="1" type="ORF">QR46_4813</name>
</gene>
<dbReference type="EMBL" id="JXTI01000235">
    <property type="protein sequence ID" value="KWX11232.1"/>
    <property type="molecule type" value="Genomic_DNA"/>
</dbReference>
<protein>
    <submittedName>
        <fullName evidence="1">Uncharacterized protein</fullName>
    </submittedName>
</protein>
<reference evidence="1 2" key="1">
    <citation type="journal article" date="2015" name="Mol. Biochem. Parasitol.">
        <title>Identification of polymorphic genes for use in assemblage B genotyping assays through comparative genomics of multiple assemblage B Giardia duodenalis isolates.</title>
        <authorList>
            <person name="Wielinga C."/>
            <person name="Thompson R.C."/>
            <person name="Monis P."/>
            <person name="Ryan U."/>
        </authorList>
    </citation>
    <scope>NUCLEOTIDE SEQUENCE [LARGE SCALE GENOMIC DNA]</scope>
    <source>
        <strain evidence="1 2">BAH15c1</strain>
    </source>
</reference>
<comment type="caution">
    <text evidence="1">The sequence shown here is derived from an EMBL/GenBank/DDBJ whole genome shotgun (WGS) entry which is preliminary data.</text>
</comment>
<accession>A0A132NN65</accession>
<dbReference type="AlphaFoldDB" id="A0A132NN65"/>
<sequence>MQRVLRGYLNNIMLEIHVRTLSALTTRHATNIVATAILNRRVSTTSRVLLTTTK</sequence>